<organism evidence="2 3">
    <name type="scientific">Tilletia horrida</name>
    <dbReference type="NCBI Taxonomy" id="155126"/>
    <lineage>
        <taxon>Eukaryota</taxon>
        <taxon>Fungi</taxon>
        <taxon>Dikarya</taxon>
        <taxon>Basidiomycota</taxon>
        <taxon>Ustilaginomycotina</taxon>
        <taxon>Exobasidiomycetes</taxon>
        <taxon>Tilletiales</taxon>
        <taxon>Tilletiaceae</taxon>
        <taxon>Tilletia</taxon>
    </lineage>
</organism>
<comment type="caution">
    <text evidence="2">The sequence shown here is derived from an EMBL/GenBank/DDBJ whole genome shotgun (WGS) entry which is preliminary data.</text>
</comment>
<proteinExistence type="predicted"/>
<protein>
    <recommendedName>
        <fullName evidence="4">F-box domain-containing protein</fullName>
    </recommendedName>
</protein>
<sequence length="638" mass="73473">VDGEQRPSSTRALEVAEIVTHIFAYLAREQVDLVQLSTVNKQLRSLALPLLVRDLDVPLSRVPAFVHLFQANPTLGRFIRSMRLRDEEAELIHRARPHSRPRFVPERQDRDPPPHQRNYKDRGDHDNTDARWLDIKDFMRVLSNQWEYDLPPLDVGLGISSIDSFRASIEAHTSLWPITAFRVTADHDREPRTADHLMEWDQYLDERDTRWEKLGKTIKSIFCKERRTQPLFTLLLEDYDHPIFTELYQIPDSTWEMTKAHLSSTLQTIIIQIDGEEIDQSWLEILLGARWPNMRCIKLKPGIGAGDPQYGADIDDFLTRHPHLEEIWIDGATFFNEPSFSQTFPRLSKFFYGEASSRRLAHFIDRHANTLVEVALSDDFDSRQLAVRDRRPLPQLRILRASREVTAAIVATGLAPQLSHLQLHPFPHLHRFAPLEEPDIDWTTHRTAAAKLTCLDIELSDGHMNPTLEKIGQDFGSHTFPNLAELALCFLYKRELCPLQREGTAASMVAYLLRQLRPATALRALRIEQTDSRPFSSSTKLEFPTDHVPSALEYFTWHSPNYNRTQHFRVVAASVSIDTREPLSRAPGELSTRNVKRLQPLPPSFRAKISADGEWIHPTDLRHGNVLFDHTQSPPRLP</sequence>
<evidence type="ECO:0000313" key="3">
    <source>
        <dbReference type="Proteomes" id="UP001176521"/>
    </source>
</evidence>
<keyword evidence="3" id="KW-1185">Reference proteome</keyword>
<feature type="compositionally biased region" description="Basic and acidic residues" evidence="1">
    <location>
        <begin position="103"/>
        <end position="125"/>
    </location>
</feature>
<accession>A0AAN6G5Z5</accession>
<dbReference type="AlphaFoldDB" id="A0AAN6G5Z5"/>
<evidence type="ECO:0008006" key="4">
    <source>
        <dbReference type="Google" id="ProtNLM"/>
    </source>
</evidence>
<feature type="non-terminal residue" evidence="2">
    <location>
        <position position="1"/>
    </location>
</feature>
<dbReference type="Proteomes" id="UP001176521">
    <property type="component" value="Unassembled WGS sequence"/>
</dbReference>
<feature type="region of interest" description="Disordered" evidence="1">
    <location>
        <begin position="95"/>
        <end position="125"/>
    </location>
</feature>
<name>A0AAN6G5Z5_9BASI</name>
<reference evidence="2" key="1">
    <citation type="journal article" date="2023" name="PhytoFront">
        <title>Draft Genome Resources of Seven Strains of Tilletia horrida, Causal Agent of Kernel Smut of Rice.</title>
        <authorList>
            <person name="Khanal S."/>
            <person name="Antony Babu S."/>
            <person name="Zhou X.G."/>
        </authorList>
    </citation>
    <scope>NUCLEOTIDE SEQUENCE</scope>
    <source>
        <strain evidence="2">TX3</strain>
    </source>
</reference>
<evidence type="ECO:0000313" key="2">
    <source>
        <dbReference type="EMBL" id="KAK0518389.1"/>
    </source>
</evidence>
<dbReference type="EMBL" id="JAPDMQ010001307">
    <property type="protein sequence ID" value="KAK0518389.1"/>
    <property type="molecule type" value="Genomic_DNA"/>
</dbReference>
<gene>
    <name evidence="2" type="ORF">OC842_007807</name>
</gene>
<evidence type="ECO:0000256" key="1">
    <source>
        <dbReference type="SAM" id="MobiDB-lite"/>
    </source>
</evidence>